<sequence length="304" mass="34874">MQKLVAVTGATGFIGSVLIQRLILDGWIVRALTRTIRFSDTESLQWIQGDLENLSALHRLVDGVAYVVHCAATVRGSSFQEFERTNITGTENILCVLAKQKHFPRFLLISSLAARQPELSWYAQSKYLSEQKLIEFSDQLQWAIFRPTAVYGPGDKEMKPLFQSMYRGFFPVVGENQNRFGLIHVYDLVAAIHVWLNSERIINGVFELDDGTPEGYSYQSLRVIAQQVWKRPVHFIAIPNLLIRCIALTNLWLGRFFRYSPMLTPGKVNELQHEDWVCNNTPLINALPEWRPRIRLQDVLSEVI</sequence>
<dbReference type="InterPro" id="IPR051783">
    <property type="entry name" value="NAD(P)-dependent_oxidoreduct"/>
</dbReference>
<dbReference type="PANTHER" id="PTHR48079:SF6">
    <property type="entry name" value="NAD(P)-BINDING DOMAIN-CONTAINING PROTEIN-RELATED"/>
    <property type="match status" value="1"/>
</dbReference>
<dbReference type="GO" id="GO:0005737">
    <property type="term" value="C:cytoplasm"/>
    <property type="evidence" value="ECO:0007669"/>
    <property type="project" value="TreeGrafter"/>
</dbReference>
<dbReference type="RefSeq" id="WP_106705989.1">
    <property type="nucleotide sequence ID" value="NZ_PXXU01000008.1"/>
</dbReference>
<protein>
    <submittedName>
        <fullName evidence="2">Epimerase</fullName>
    </submittedName>
</protein>
<feature type="domain" description="NAD-dependent epimerase/dehydratase" evidence="1">
    <location>
        <begin position="5"/>
        <end position="198"/>
    </location>
</feature>
<dbReference type="Proteomes" id="UP000241912">
    <property type="component" value="Unassembled WGS sequence"/>
</dbReference>
<keyword evidence="3" id="KW-1185">Reference proteome</keyword>
<evidence type="ECO:0000313" key="3">
    <source>
        <dbReference type="Proteomes" id="UP000241912"/>
    </source>
</evidence>
<dbReference type="InterPro" id="IPR036291">
    <property type="entry name" value="NAD(P)-bd_dom_sf"/>
</dbReference>
<evidence type="ECO:0000259" key="1">
    <source>
        <dbReference type="Pfam" id="PF01370"/>
    </source>
</evidence>
<proteinExistence type="predicted"/>
<dbReference type="PANTHER" id="PTHR48079">
    <property type="entry name" value="PROTEIN YEEZ"/>
    <property type="match status" value="1"/>
</dbReference>
<dbReference type="Pfam" id="PF01370">
    <property type="entry name" value="Epimerase"/>
    <property type="match status" value="1"/>
</dbReference>
<dbReference type="AlphaFoldDB" id="A0A2P7NXI3"/>
<name>A0A2P7NXI3_9PROT</name>
<evidence type="ECO:0000313" key="2">
    <source>
        <dbReference type="EMBL" id="PSJ18174.1"/>
    </source>
</evidence>
<dbReference type="EMBL" id="PXXU01000008">
    <property type="protein sequence ID" value="PSJ18174.1"/>
    <property type="molecule type" value="Genomic_DNA"/>
</dbReference>
<accession>A0A2P7NXI3</accession>
<gene>
    <name evidence="2" type="ORF">C7H79_03915</name>
</gene>
<dbReference type="Gene3D" id="3.40.50.720">
    <property type="entry name" value="NAD(P)-binding Rossmann-like Domain"/>
    <property type="match status" value="1"/>
</dbReference>
<organism evidence="2 3">
    <name type="scientific">Nitrosomonas supralitoralis</name>
    <dbReference type="NCBI Taxonomy" id="2116706"/>
    <lineage>
        <taxon>Bacteria</taxon>
        <taxon>Pseudomonadati</taxon>
        <taxon>Pseudomonadota</taxon>
        <taxon>Betaproteobacteria</taxon>
        <taxon>Nitrosomonadales</taxon>
        <taxon>Nitrosomonadaceae</taxon>
        <taxon>Nitrosomonas</taxon>
    </lineage>
</organism>
<dbReference type="OrthoDB" id="5292533at2"/>
<comment type="caution">
    <text evidence="2">The sequence shown here is derived from an EMBL/GenBank/DDBJ whole genome shotgun (WGS) entry which is preliminary data.</text>
</comment>
<reference evidence="2 3" key="1">
    <citation type="submission" date="2018-03" db="EMBL/GenBank/DDBJ databases">
        <title>Draft genome of Nitrosomonas supralitoralis APG5.</title>
        <authorList>
            <person name="Urakawa H."/>
            <person name="Lopez J.V."/>
        </authorList>
    </citation>
    <scope>NUCLEOTIDE SEQUENCE [LARGE SCALE GENOMIC DNA]</scope>
    <source>
        <strain evidence="2 3">APG5</strain>
    </source>
</reference>
<dbReference type="SUPFAM" id="SSF51735">
    <property type="entry name" value="NAD(P)-binding Rossmann-fold domains"/>
    <property type="match status" value="1"/>
</dbReference>
<dbReference type="InterPro" id="IPR001509">
    <property type="entry name" value="Epimerase_deHydtase"/>
</dbReference>
<dbReference type="GO" id="GO:0004029">
    <property type="term" value="F:aldehyde dehydrogenase (NAD+) activity"/>
    <property type="evidence" value="ECO:0007669"/>
    <property type="project" value="TreeGrafter"/>
</dbReference>